<feature type="region of interest" description="Disordered" evidence="1">
    <location>
        <begin position="248"/>
        <end position="268"/>
    </location>
</feature>
<comment type="caution">
    <text evidence="2">The sequence shown here is derived from an EMBL/GenBank/DDBJ whole genome shotgun (WGS) entry which is preliminary data.</text>
</comment>
<gene>
    <name evidence="2" type="ORF">PCOR1329_LOCUS25458</name>
</gene>
<evidence type="ECO:0000256" key="1">
    <source>
        <dbReference type="SAM" id="MobiDB-lite"/>
    </source>
</evidence>
<protein>
    <submittedName>
        <fullName evidence="2">Uncharacterized protein</fullName>
    </submittedName>
</protein>
<name>A0ABN9S6P7_9DINO</name>
<proteinExistence type="predicted"/>
<accession>A0ABN9S6P7</accession>
<feature type="region of interest" description="Disordered" evidence="1">
    <location>
        <begin position="170"/>
        <end position="236"/>
    </location>
</feature>
<dbReference type="EMBL" id="CAUYUJ010008891">
    <property type="protein sequence ID" value="CAK0825295.1"/>
    <property type="molecule type" value="Genomic_DNA"/>
</dbReference>
<feature type="compositionally biased region" description="Basic and acidic residues" evidence="1">
    <location>
        <begin position="193"/>
        <end position="205"/>
    </location>
</feature>
<keyword evidence="3" id="KW-1185">Reference proteome</keyword>
<dbReference type="Proteomes" id="UP001189429">
    <property type="component" value="Unassembled WGS sequence"/>
</dbReference>
<organism evidence="2 3">
    <name type="scientific">Prorocentrum cordatum</name>
    <dbReference type="NCBI Taxonomy" id="2364126"/>
    <lineage>
        <taxon>Eukaryota</taxon>
        <taxon>Sar</taxon>
        <taxon>Alveolata</taxon>
        <taxon>Dinophyceae</taxon>
        <taxon>Prorocentrales</taxon>
        <taxon>Prorocentraceae</taxon>
        <taxon>Prorocentrum</taxon>
    </lineage>
</organism>
<feature type="compositionally biased region" description="Basic and acidic residues" evidence="1">
    <location>
        <begin position="220"/>
        <end position="230"/>
    </location>
</feature>
<evidence type="ECO:0000313" key="2">
    <source>
        <dbReference type="EMBL" id="CAK0825295.1"/>
    </source>
</evidence>
<reference evidence="2" key="1">
    <citation type="submission" date="2023-10" db="EMBL/GenBank/DDBJ databases">
        <authorList>
            <person name="Chen Y."/>
            <person name="Shah S."/>
            <person name="Dougan E. K."/>
            <person name="Thang M."/>
            <person name="Chan C."/>
        </authorList>
    </citation>
    <scope>NUCLEOTIDE SEQUENCE [LARGE SCALE GENOMIC DNA]</scope>
</reference>
<sequence length="324" mass="35105">MRSQPPSWATTAPRTWVGAWPTGTRMQRCTTCVLGCPGQGSHNVTHYIKECMHLRRMAERVLRAPLPSSVRRRLGLVNGDAAQPPRPASVVALLTRCRLILQEWRRWEVGLDSLPGLGAAQKRPRAGQRDLTVAPLQVMSGFGGGGKQEDQASHRILQAEMLRGVFPPVDVSSFSQEDRGPQRFTNKPAGGARRGEDGGDGRPARQEAQARAGGRRRRPGHDGKGRAEARRRWRAGEVPPVCEAPVADADAVSAQRRPRRRAPPGGAPPWLAVHAWPAVCAGVSARPRFVLPSSMHGRCFPRGASLCSAPRGRSASAEALCALR</sequence>
<evidence type="ECO:0000313" key="3">
    <source>
        <dbReference type="Proteomes" id="UP001189429"/>
    </source>
</evidence>